<gene>
    <name evidence="1" type="ORF">HanXRQr2_Chr06g0267711</name>
</gene>
<name>A0A9K3IUJ2_HELAN</name>
<accession>A0A9K3IUJ2</accession>
<dbReference type="EMBL" id="MNCJ02000321">
    <property type="protein sequence ID" value="KAF5803130.1"/>
    <property type="molecule type" value="Genomic_DNA"/>
</dbReference>
<reference evidence="1" key="2">
    <citation type="submission" date="2020-06" db="EMBL/GenBank/DDBJ databases">
        <title>Helianthus annuus Genome sequencing and assembly Release 2.</title>
        <authorList>
            <person name="Gouzy J."/>
            <person name="Langlade N."/>
            <person name="Munos S."/>
        </authorList>
    </citation>
    <scope>NUCLEOTIDE SEQUENCE</scope>
    <source>
        <tissue evidence="1">Leaves</tissue>
    </source>
</reference>
<dbReference type="Proteomes" id="UP000215914">
    <property type="component" value="Unassembled WGS sequence"/>
</dbReference>
<proteinExistence type="predicted"/>
<reference evidence="1" key="1">
    <citation type="journal article" date="2017" name="Nature">
        <title>The sunflower genome provides insights into oil metabolism, flowering and Asterid evolution.</title>
        <authorList>
            <person name="Badouin H."/>
            <person name="Gouzy J."/>
            <person name="Grassa C.J."/>
            <person name="Murat F."/>
            <person name="Staton S.E."/>
            <person name="Cottret L."/>
            <person name="Lelandais-Briere C."/>
            <person name="Owens G.L."/>
            <person name="Carrere S."/>
            <person name="Mayjonade B."/>
            <person name="Legrand L."/>
            <person name="Gill N."/>
            <person name="Kane N.C."/>
            <person name="Bowers J.E."/>
            <person name="Hubner S."/>
            <person name="Bellec A."/>
            <person name="Berard A."/>
            <person name="Berges H."/>
            <person name="Blanchet N."/>
            <person name="Boniface M.C."/>
            <person name="Brunel D."/>
            <person name="Catrice O."/>
            <person name="Chaidir N."/>
            <person name="Claudel C."/>
            <person name="Donnadieu C."/>
            <person name="Faraut T."/>
            <person name="Fievet G."/>
            <person name="Helmstetter N."/>
            <person name="King M."/>
            <person name="Knapp S.J."/>
            <person name="Lai Z."/>
            <person name="Le Paslier M.C."/>
            <person name="Lippi Y."/>
            <person name="Lorenzon L."/>
            <person name="Mandel J.R."/>
            <person name="Marage G."/>
            <person name="Marchand G."/>
            <person name="Marquand E."/>
            <person name="Bret-Mestries E."/>
            <person name="Morien E."/>
            <person name="Nambeesan S."/>
            <person name="Nguyen T."/>
            <person name="Pegot-Espagnet P."/>
            <person name="Pouilly N."/>
            <person name="Raftis F."/>
            <person name="Sallet E."/>
            <person name="Schiex T."/>
            <person name="Thomas J."/>
            <person name="Vandecasteele C."/>
            <person name="Vares D."/>
            <person name="Vear F."/>
            <person name="Vautrin S."/>
            <person name="Crespi M."/>
            <person name="Mangin B."/>
            <person name="Burke J.M."/>
            <person name="Salse J."/>
            <person name="Munos S."/>
            <person name="Vincourt P."/>
            <person name="Rieseberg L.H."/>
            <person name="Langlade N.B."/>
        </authorList>
    </citation>
    <scope>NUCLEOTIDE SEQUENCE</scope>
    <source>
        <tissue evidence="1">Leaves</tissue>
    </source>
</reference>
<organism evidence="1 2">
    <name type="scientific">Helianthus annuus</name>
    <name type="common">Common sunflower</name>
    <dbReference type="NCBI Taxonomy" id="4232"/>
    <lineage>
        <taxon>Eukaryota</taxon>
        <taxon>Viridiplantae</taxon>
        <taxon>Streptophyta</taxon>
        <taxon>Embryophyta</taxon>
        <taxon>Tracheophyta</taxon>
        <taxon>Spermatophyta</taxon>
        <taxon>Magnoliopsida</taxon>
        <taxon>eudicotyledons</taxon>
        <taxon>Gunneridae</taxon>
        <taxon>Pentapetalae</taxon>
        <taxon>asterids</taxon>
        <taxon>campanulids</taxon>
        <taxon>Asterales</taxon>
        <taxon>Asteraceae</taxon>
        <taxon>Asteroideae</taxon>
        <taxon>Heliantheae alliance</taxon>
        <taxon>Heliantheae</taxon>
        <taxon>Helianthus</taxon>
    </lineage>
</organism>
<dbReference type="AlphaFoldDB" id="A0A9K3IUJ2"/>
<keyword evidence="2" id="KW-1185">Reference proteome</keyword>
<sequence length="54" mass="5285">MGLVAGLIPGTVMIPGAVLTAGVVTGLVIEVEGKAVVGGSIESNSVWIYSTSAL</sequence>
<dbReference type="Gramene" id="mRNA:HanXRQr2_Chr06g0267711">
    <property type="protein sequence ID" value="CDS:HanXRQr2_Chr06g0267711.1"/>
    <property type="gene ID" value="HanXRQr2_Chr06g0267711"/>
</dbReference>
<evidence type="ECO:0000313" key="2">
    <source>
        <dbReference type="Proteomes" id="UP000215914"/>
    </source>
</evidence>
<protein>
    <submittedName>
        <fullName evidence="1">Uncharacterized protein</fullName>
    </submittedName>
</protein>
<evidence type="ECO:0000313" key="1">
    <source>
        <dbReference type="EMBL" id="KAF5803130.1"/>
    </source>
</evidence>
<comment type="caution">
    <text evidence="1">The sequence shown here is derived from an EMBL/GenBank/DDBJ whole genome shotgun (WGS) entry which is preliminary data.</text>
</comment>